<evidence type="ECO:0000256" key="2">
    <source>
        <dbReference type="ARBA" id="ARBA00023315"/>
    </source>
</evidence>
<keyword evidence="2" id="KW-0012">Acyltransferase</keyword>
<feature type="domain" description="N-acetyltransferase" evidence="3">
    <location>
        <begin position="11"/>
        <end position="151"/>
    </location>
</feature>
<dbReference type="InterPro" id="IPR050832">
    <property type="entry name" value="Bact_Acetyltransf"/>
</dbReference>
<accession>A0ABS0B465</accession>
<protein>
    <submittedName>
        <fullName evidence="4">GNAT family N-acetyltransferase</fullName>
    </submittedName>
</protein>
<evidence type="ECO:0000256" key="1">
    <source>
        <dbReference type="ARBA" id="ARBA00022679"/>
    </source>
</evidence>
<evidence type="ECO:0000313" key="4">
    <source>
        <dbReference type="EMBL" id="MBF6023350.1"/>
    </source>
</evidence>
<dbReference type="Proteomes" id="UP001429984">
    <property type="component" value="Unassembled WGS sequence"/>
</dbReference>
<dbReference type="Pfam" id="PF00583">
    <property type="entry name" value="Acetyltransf_1"/>
    <property type="match status" value="1"/>
</dbReference>
<keyword evidence="5" id="KW-1185">Reference proteome</keyword>
<gene>
    <name evidence="4" type="ORF">IU514_04820</name>
</gene>
<dbReference type="EMBL" id="JADLZT010000002">
    <property type="protein sequence ID" value="MBF6023350.1"/>
    <property type="molecule type" value="Genomic_DNA"/>
</dbReference>
<dbReference type="RefSeq" id="WP_194929933.1">
    <property type="nucleotide sequence ID" value="NZ_JADLZT010000002.1"/>
</dbReference>
<dbReference type="PROSITE" id="PS51186">
    <property type="entry name" value="GNAT"/>
    <property type="match status" value="1"/>
</dbReference>
<evidence type="ECO:0000313" key="5">
    <source>
        <dbReference type="Proteomes" id="UP001429984"/>
    </source>
</evidence>
<name>A0ABS0B465_9GAMM</name>
<sequence>MTRHDPAHAGRDIRILTAEADLRAIWPLVQQLRPEFDEDRFVAQMQRQIGDGCRATVLFDEGGAPRAFACWRVMEMLAIGKHVYVDDLVTDTTVRSRGYGKAMLDWLKAEAKRLGCVRLQLDSGTHRQDAHAFYLREGLRIEAFHFGIALK</sequence>
<evidence type="ECO:0000259" key="3">
    <source>
        <dbReference type="PROSITE" id="PS51186"/>
    </source>
</evidence>
<dbReference type="SUPFAM" id="SSF55729">
    <property type="entry name" value="Acyl-CoA N-acyltransferases (Nat)"/>
    <property type="match status" value="1"/>
</dbReference>
<dbReference type="CDD" id="cd04301">
    <property type="entry name" value="NAT_SF"/>
    <property type="match status" value="1"/>
</dbReference>
<organism evidence="4 5">
    <name type="scientific">Lysobacter niastensis</name>
    <dbReference type="NCBI Taxonomy" id="380629"/>
    <lineage>
        <taxon>Bacteria</taxon>
        <taxon>Pseudomonadati</taxon>
        <taxon>Pseudomonadota</taxon>
        <taxon>Gammaproteobacteria</taxon>
        <taxon>Lysobacterales</taxon>
        <taxon>Lysobacteraceae</taxon>
        <taxon>Lysobacter</taxon>
    </lineage>
</organism>
<dbReference type="PANTHER" id="PTHR43877">
    <property type="entry name" value="AMINOALKYLPHOSPHONATE N-ACETYLTRANSFERASE-RELATED-RELATED"/>
    <property type="match status" value="1"/>
</dbReference>
<comment type="caution">
    <text evidence="4">The sequence shown here is derived from an EMBL/GenBank/DDBJ whole genome shotgun (WGS) entry which is preliminary data.</text>
</comment>
<dbReference type="Gene3D" id="3.40.630.30">
    <property type="match status" value="1"/>
</dbReference>
<proteinExistence type="predicted"/>
<reference evidence="4 5" key="1">
    <citation type="submission" date="2020-11" db="EMBL/GenBank/DDBJ databases">
        <title>Draft Genome Sequence and Secondary Metabolite Biosynthetic Potential of the Lysobacter niastensis Type strain DSM 18481.</title>
        <authorList>
            <person name="Turrini P."/>
            <person name="Artuso I."/>
            <person name="Tescari M."/>
            <person name="Lugli G.A."/>
            <person name="Frangipani E."/>
            <person name="Ventura M."/>
            <person name="Visca P."/>
        </authorList>
    </citation>
    <scope>NUCLEOTIDE SEQUENCE [LARGE SCALE GENOMIC DNA]</scope>
    <source>
        <strain evidence="4 5">DSM 18481</strain>
    </source>
</reference>
<dbReference type="PANTHER" id="PTHR43877:SF2">
    <property type="entry name" value="AMINOALKYLPHOSPHONATE N-ACETYLTRANSFERASE-RELATED"/>
    <property type="match status" value="1"/>
</dbReference>
<dbReference type="InterPro" id="IPR000182">
    <property type="entry name" value="GNAT_dom"/>
</dbReference>
<dbReference type="InterPro" id="IPR016181">
    <property type="entry name" value="Acyl_CoA_acyltransferase"/>
</dbReference>
<keyword evidence="1" id="KW-0808">Transferase</keyword>